<sequence length="262" mass="28627">MKGYKIYVLQSRSIVISRDVVFHEHIFPFHAIHSDLSIVDPFPHVSFPKPISDFAGYSNDQYLRMARTDLNAHLNPVIPVEHVAPANHVAPIEHVAPANHVAPVQPVAPVEPVAPTVHDASVEHDTSVEPSAPAPVARAIHAVHASHVNRETRAHHNSDLVAHGSNNGSSDTDVVSTAPPPALHQVSNPPLQRRSSRISQPPSYLQKYYCNNLTASSSTNLPTYPIEDYLSTTKLSSDYNHCIANISSTCEPAFYHQAAKIP</sequence>
<organism evidence="3 4">
    <name type="scientific">Hibiscus trionum</name>
    <name type="common">Flower of an hour</name>
    <dbReference type="NCBI Taxonomy" id="183268"/>
    <lineage>
        <taxon>Eukaryota</taxon>
        <taxon>Viridiplantae</taxon>
        <taxon>Streptophyta</taxon>
        <taxon>Embryophyta</taxon>
        <taxon>Tracheophyta</taxon>
        <taxon>Spermatophyta</taxon>
        <taxon>Magnoliopsida</taxon>
        <taxon>eudicotyledons</taxon>
        <taxon>Gunneridae</taxon>
        <taxon>Pentapetalae</taxon>
        <taxon>rosids</taxon>
        <taxon>malvids</taxon>
        <taxon>Malvales</taxon>
        <taxon>Malvaceae</taxon>
        <taxon>Malvoideae</taxon>
        <taxon>Hibiscus</taxon>
    </lineage>
</organism>
<evidence type="ECO:0000313" key="4">
    <source>
        <dbReference type="Proteomes" id="UP001165190"/>
    </source>
</evidence>
<gene>
    <name evidence="3" type="ORF">HRI_003518100</name>
</gene>
<dbReference type="EMBL" id="BSYR01000031">
    <property type="protein sequence ID" value="GMI98488.1"/>
    <property type="molecule type" value="Genomic_DNA"/>
</dbReference>
<dbReference type="AlphaFoldDB" id="A0A9W7INJ6"/>
<feature type="region of interest" description="Disordered" evidence="1">
    <location>
        <begin position="159"/>
        <end position="198"/>
    </location>
</feature>
<feature type="compositionally biased region" description="Low complexity" evidence="1">
    <location>
        <begin position="189"/>
        <end position="198"/>
    </location>
</feature>
<reference evidence="3" key="1">
    <citation type="submission" date="2023-05" db="EMBL/GenBank/DDBJ databases">
        <title>Genome and transcriptome analyses reveal genes involved in the formation of fine ridges on petal epidermal cells in Hibiscus trionum.</title>
        <authorList>
            <person name="Koshimizu S."/>
            <person name="Masuda S."/>
            <person name="Ishii T."/>
            <person name="Shirasu K."/>
            <person name="Hoshino A."/>
            <person name="Arita M."/>
        </authorList>
    </citation>
    <scope>NUCLEOTIDE SEQUENCE</scope>
    <source>
        <strain evidence="3">Hamamatsu line</strain>
    </source>
</reference>
<evidence type="ECO:0000313" key="3">
    <source>
        <dbReference type="EMBL" id="GMI98488.1"/>
    </source>
</evidence>
<protein>
    <recommendedName>
        <fullName evidence="2">Retroviral polymerase SH3-like domain-containing protein</fullName>
    </recommendedName>
</protein>
<proteinExistence type="predicted"/>
<comment type="caution">
    <text evidence="3">The sequence shown here is derived from an EMBL/GenBank/DDBJ whole genome shotgun (WGS) entry which is preliminary data.</text>
</comment>
<name>A0A9W7INJ6_HIBTR</name>
<evidence type="ECO:0000256" key="1">
    <source>
        <dbReference type="SAM" id="MobiDB-lite"/>
    </source>
</evidence>
<dbReference type="InterPro" id="IPR057670">
    <property type="entry name" value="SH3_retrovirus"/>
</dbReference>
<dbReference type="Proteomes" id="UP001165190">
    <property type="component" value="Unassembled WGS sequence"/>
</dbReference>
<evidence type="ECO:0000259" key="2">
    <source>
        <dbReference type="Pfam" id="PF25597"/>
    </source>
</evidence>
<feature type="domain" description="Retroviral polymerase SH3-like" evidence="2">
    <location>
        <begin position="2"/>
        <end position="30"/>
    </location>
</feature>
<dbReference type="Pfam" id="PF25597">
    <property type="entry name" value="SH3_retrovirus"/>
    <property type="match status" value="1"/>
</dbReference>
<keyword evidence="4" id="KW-1185">Reference proteome</keyword>
<accession>A0A9W7INJ6</accession>
<feature type="compositionally biased region" description="Polar residues" evidence="1">
    <location>
        <begin position="164"/>
        <end position="175"/>
    </location>
</feature>